<evidence type="ECO:0000256" key="1">
    <source>
        <dbReference type="ARBA" id="ARBA00022723"/>
    </source>
</evidence>
<dbReference type="GO" id="GO:0046872">
    <property type="term" value="F:metal ion binding"/>
    <property type="evidence" value="ECO:0007669"/>
    <property type="project" value="UniProtKB-KW"/>
</dbReference>
<evidence type="ECO:0000256" key="8">
    <source>
        <dbReference type="PIRSR" id="PIRSR000112-1"/>
    </source>
</evidence>
<dbReference type="PIRSF" id="PIRSF000112">
    <property type="entry name" value="Glycerol_dehydrogenase"/>
    <property type="match status" value="1"/>
</dbReference>
<dbReference type="CDD" id="cd08170">
    <property type="entry name" value="GlyDH"/>
    <property type="match status" value="1"/>
</dbReference>
<keyword evidence="3 10" id="KW-0520">NAD</keyword>
<evidence type="ECO:0000256" key="3">
    <source>
        <dbReference type="ARBA" id="ARBA00023027"/>
    </source>
</evidence>
<evidence type="ECO:0000259" key="11">
    <source>
        <dbReference type="Pfam" id="PF00465"/>
    </source>
</evidence>
<accession>A0A9D1MMC7</accession>
<feature type="binding site" evidence="8">
    <location>
        <position position="274"/>
    </location>
    <ligand>
        <name>glycerol</name>
        <dbReference type="ChEBI" id="CHEBI:17754"/>
    </ligand>
</feature>
<organism evidence="12 13">
    <name type="scientific">Candidatus Caccalectryoclostridium excrementigallinarum</name>
    <dbReference type="NCBI Taxonomy" id="2840710"/>
    <lineage>
        <taxon>Bacteria</taxon>
        <taxon>Bacillati</taxon>
        <taxon>Bacillota</taxon>
        <taxon>Clostridia</taxon>
        <taxon>Christensenellales</taxon>
        <taxon>Christensenellaceae</taxon>
        <taxon>Christensenellaceae incertae sedis</taxon>
        <taxon>Candidatus Caccalectryoclostridium</taxon>
    </lineage>
</organism>
<feature type="binding site" evidence="8">
    <location>
        <position position="170"/>
    </location>
    <ligand>
        <name>glycerol</name>
        <dbReference type="ChEBI" id="CHEBI:17754"/>
    </ligand>
</feature>
<keyword evidence="1 8" id="KW-0479">Metal-binding</keyword>
<comment type="cofactor">
    <cofactor evidence="8">
        <name>Zn(2+)</name>
        <dbReference type="ChEBI" id="CHEBI:29105"/>
    </cofactor>
    <text evidence="8">Binds 1 zinc ion per subunit.</text>
</comment>
<feature type="binding site" evidence="10">
    <location>
        <position position="124"/>
    </location>
    <ligand>
        <name>NAD(+)</name>
        <dbReference type="ChEBI" id="CHEBI:57540"/>
    </ligand>
</feature>
<name>A0A9D1MMC7_9FIRM</name>
<feature type="binding site" evidence="10">
    <location>
        <position position="130"/>
    </location>
    <ligand>
        <name>NAD(+)</name>
        <dbReference type="ChEBI" id="CHEBI:57540"/>
    </ligand>
</feature>
<dbReference type="SUPFAM" id="SSF56796">
    <property type="entry name" value="Dehydroquinate synthase-like"/>
    <property type="match status" value="1"/>
</dbReference>
<dbReference type="Gene3D" id="3.40.50.1970">
    <property type="match status" value="1"/>
</dbReference>
<evidence type="ECO:0000256" key="2">
    <source>
        <dbReference type="ARBA" id="ARBA00023002"/>
    </source>
</evidence>
<proteinExistence type="predicted"/>
<dbReference type="GO" id="GO:0008888">
    <property type="term" value="F:glycerol dehydrogenase (NAD+) activity"/>
    <property type="evidence" value="ECO:0007669"/>
    <property type="project" value="UniProtKB-EC"/>
</dbReference>
<evidence type="ECO:0000256" key="6">
    <source>
        <dbReference type="ARBA" id="ARBA00040132"/>
    </source>
</evidence>
<dbReference type="Gene3D" id="1.20.1090.10">
    <property type="entry name" value="Dehydroquinate synthase-like - alpha domain"/>
    <property type="match status" value="1"/>
</dbReference>
<protein>
    <recommendedName>
        <fullName evidence="6">Glycerol dehydrogenase</fullName>
        <ecNumber evidence="5">1.1.1.6</ecNumber>
    </recommendedName>
</protein>
<dbReference type="PANTHER" id="PTHR43616">
    <property type="entry name" value="GLYCEROL DEHYDROGENASE"/>
    <property type="match status" value="1"/>
</dbReference>
<comment type="pathway">
    <text evidence="4">Polyol metabolism; glycerol fermentation; glycerone phosphate from glycerol (oxidative route): step 1/2.</text>
</comment>
<evidence type="ECO:0000256" key="9">
    <source>
        <dbReference type="PIRSR" id="PIRSR000112-2"/>
    </source>
</evidence>
<evidence type="ECO:0000256" key="4">
    <source>
        <dbReference type="ARBA" id="ARBA00037918"/>
    </source>
</evidence>
<feature type="domain" description="Alcohol dehydrogenase iron-type/glycerol dehydrogenase GldA" evidence="11">
    <location>
        <begin position="8"/>
        <end position="153"/>
    </location>
</feature>
<comment type="catalytic activity">
    <reaction evidence="7">
        <text>glycerol + NAD(+) = dihydroxyacetone + NADH + H(+)</text>
        <dbReference type="Rhea" id="RHEA:13769"/>
        <dbReference type="ChEBI" id="CHEBI:15378"/>
        <dbReference type="ChEBI" id="CHEBI:16016"/>
        <dbReference type="ChEBI" id="CHEBI:17754"/>
        <dbReference type="ChEBI" id="CHEBI:57540"/>
        <dbReference type="ChEBI" id="CHEBI:57945"/>
        <dbReference type="EC" id="1.1.1.6"/>
    </reaction>
</comment>
<evidence type="ECO:0000256" key="10">
    <source>
        <dbReference type="PIRSR" id="PIRSR000112-3"/>
    </source>
</evidence>
<dbReference type="EC" id="1.1.1.6" evidence="5"/>
<evidence type="ECO:0000313" key="13">
    <source>
        <dbReference type="Proteomes" id="UP000824145"/>
    </source>
</evidence>
<feature type="binding site" evidence="10">
    <location>
        <begin position="94"/>
        <end position="98"/>
    </location>
    <ligand>
        <name>NAD(+)</name>
        <dbReference type="ChEBI" id="CHEBI:57540"/>
    </ligand>
</feature>
<dbReference type="PANTHER" id="PTHR43616:SF5">
    <property type="entry name" value="GLYCEROL DEHYDROGENASE 1"/>
    <property type="match status" value="1"/>
</dbReference>
<dbReference type="GO" id="GO:0005829">
    <property type="term" value="C:cytosol"/>
    <property type="evidence" value="ECO:0007669"/>
    <property type="project" value="TreeGrafter"/>
</dbReference>
<feature type="binding site" evidence="9">
    <location>
        <position position="274"/>
    </location>
    <ligand>
        <name>Zn(2+)</name>
        <dbReference type="ChEBI" id="CHEBI:29105"/>
        <note>catalytic</note>
    </ligand>
</feature>
<dbReference type="Pfam" id="PF00465">
    <property type="entry name" value="Fe-ADH"/>
    <property type="match status" value="1"/>
</dbReference>
<reference evidence="12" key="2">
    <citation type="journal article" date="2021" name="PeerJ">
        <title>Extensive microbial diversity within the chicken gut microbiome revealed by metagenomics and culture.</title>
        <authorList>
            <person name="Gilroy R."/>
            <person name="Ravi A."/>
            <person name="Getino M."/>
            <person name="Pursley I."/>
            <person name="Horton D.L."/>
            <person name="Alikhan N.F."/>
            <person name="Baker D."/>
            <person name="Gharbi K."/>
            <person name="Hall N."/>
            <person name="Watson M."/>
            <person name="Adriaenssens E.M."/>
            <person name="Foster-Nyarko E."/>
            <person name="Jarju S."/>
            <person name="Secka A."/>
            <person name="Antonio M."/>
            <person name="Oren A."/>
            <person name="Chaudhuri R.R."/>
            <person name="La Ragione R."/>
            <person name="Hildebrand F."/>
            <person name="Pallen M.J."/>
        </authorList>
    </citation>
    <scope>NUCLEOTIDE SEQUENCE</scope>
    <source>
        <strain evidence="12">9366</strain>
    </source>
</reference>
<evidence type="ECO:0000256" key="7">
    <source>
        <dbReference type="ARBA" id="ARBA00049006"/>
    </source>
</evidence>
<sequence length="386" mass="41077">MRKAFICPTKYVQGENELLNLGYFIASYGKNALLIAHKDDIARVQDKLDATCKKFGVELVESPFTGECSRAEIERLRKIGKENKCKCIIGLGGGKAIDTSKCVAEGVTPLIIVPTIAATDAPTSHSAVVYTEDGAFDDYFYFKRSPSVVMIDTTVIANAPVRFLVSGMGDALSTYFEARATQASFSNVNAGLPCGARNSAKPDGLKPGPCPTTKGTMAAMALATLCYKTLLSDGMKAKAACECKVVTPALENIIETNILLSGLGFESGGLAAAHAIHDGLTVLPGTHKYYHGEKVAFGTICQLVLENAPEEELYEVIDFCLDVGLPVCLEDIGVDKISKEELQAVAEKSCIAEESIHAMPFPVTTDMVAAAIIAADKIGRAAKYGE</sequence>
<dbReference type="InterPro" id="IPR016205">
    <property type="entry name" value="Glycerol_DH"/>
</dbReference>
<dbReference type="AlphaFoldDB" id="A0A9D1MMC7"/>
<dbReference type="Proteomes" id="UP000824145">
    <property type="component" value="Unassembled WGS sequence"/>
</dbReference>
<keyword evidence="2" id="KW-0560">Oxidoreductase</keyword>
<feature type="binding site" evidence="9">
    <location>
        <position position="120"/>
    </location>
    <ligand>
        <name>glycerol</name>
        <dbReference type="ChEBI" id="CHEBI:17754"/>
    </ligand>
</feature>
<dbReference type="NCBIfam" id="NF006941">
    <property type="entry name" value="PRK09423.1"/>
    <property type="match status" value="1"/>
</dbReference>
<evidence type="ECO:0000256" key="5">
    <source>
        <dbReference type="ARBA" id="ARBA00039147"/>
    </source>
</evidence>
<dbReference type="InterPro" id="IPR001670">
    <property type="entry name" value="ADH_Fe/GldA"/>
</dbReference>
<dbReference type="EMBL" id="DVNJ01000015">
    <property type="protein sequence ID" value="HIU62654.1"/>
    <property type="molecule type" value="Genomic_DNA"/>
</dbReference>
<comment type="caution">
    <text evidence="12">The sequence shown here is derived from an EMBL/GenBank/DDBJ whole genome shotgun (WGS) entry which is preliminary data.</text>
</comment>
<feature type="binding site" evidence="8">
    <location>
        <position position="291"/>
    </location>
    <ligand>
        <name>glycerol</name>
        <dbReference type="ChEBI" id="CHEBI:17754"/>
    </ligand>
</feature>
<evidence type="ECO:0000313" key="12">
    <source>
        <dbReference type="EMBL" id="HIU62654.1"/>
    </source>
</evidence>
<reference evidence="12" key="1">
    <citation type="submission" date="2020-10" db="EMBL/GenBank/DDBJ databases">
        <authorList>
            <person name="Gilroy R."/>
        </authorList>
    </citation>
    <scope>NUCLEOTIDE SEQUENCE</scope>
    <source>
        <strain evidence="12">9366</strain>
    </source>
</reference>
<keyword evidence="8" id="KW-0862">Zinc</keyword>
<gene>
    <name evidence="12" type="ORF">IAB07_02660</name>
</gene>